<dbReference type="Pfam" id="PF01416">
    <property type="entry name" value="PseudoU_synth_1"/>
    <property type="match status" value="2"/>
</dbReference>
<dbReference type="NCBIfam" id="TIGR00071">
    <property type="entry name" value="hisT_truA"/>
    <property type="match status" value="1"/>
</dbReference>
<dbReference type="Proteomes" id="UP000653472">
    <property type="component" value="Unassembled WGS sequence"/>
</dbReference>
<dbReference type="CDD" id="cd02570">
    <property type="entry name" value="PseudoU_synth_EcTruA"/>
    <property type="match status" value="1"/>
</dbReference>
<reference evidence="9" key="1">
    <citation type="submission" date="2020-03" db="EMBL/GenBank/DDBJ databases">
        <title>Solimonas marina sp. nov., isolated from deep seawater of the Pacific Ocean.</title>
        <authorList>
            <person name="Liu X."/>
            <person name="Lai Q."/>
            <person name="Sun F."/>
            <person name="Gai Y."/>
            <person name="Li G."/>
            <person name="Shao Z."/>
        </authorList>
    </citation>
    <scope>NUCLEOTIDE SEQUENCE</scope>
    <source>
        <strain evidence="9">C16B3</strain>
    </source>
</reference>
<dbReference type="InterPro" id="IPR020095">
    <property type="entry name" value="PsdUridine_synth_TruA_C"/>
</dbReference>
<feature type="binding site" evidence="4 6">
    <location>
        <position position="110"/>
    </location>
    <ligand>
        <name>substrate</name>
    </ligand>
</feature>
<proteinExistence type="inferred from homology"/>
<feature type="domain" description="Pseudouridine synthase I TruA alpha/beta" evidence="8">
    <location>
        <begin position="8"/>
        <end position="102"/>
    </location>
</feature>
<name>A0A969WCA0_9GAMM</name>
<dbReference type="GO" id="GO:0160147">
    <property type="term" value="F:tRNA pseudouridine(38-40) synthase activity"/>
    <property type="evidence" value="ECO:0007669"/>
    <property type="project" value="UniProtKB-EC"/>
</dbReference>
<comment type="function">
    <text evidence="4">Formation of pseudouridine at positions 38, 39 and 40 in the anticodon stem and loop of transfer RNAs.</text>
</comment>
<evidence type="ECO:0000256" key="2">
    <source>
        <dbReference type="ARBA" id="ARBA00022694"/>
    </source>
</evidence>
<comment type="caution">
    <text evidence="9">The sequence shown here is derived from an EMBL/GenBank/DDBJ whole genome shotgun (WGS) entry which is preliminary data.</text>
</comment>
<evidence type="ECO:0000256" key="7">
    <source>
        <dbReference type="RuleBase" id="RU003792"/>
    </source>
</evidence>
<dbReference type="RefSeq" id="WP_168149621.1">
    <property type="nucleotide sequence ID" value="NZ_JAAVXB010000013.1"/>
</dbReference>
<evidence type="ECO:0000256" key="3">
    <source>
        <dbReference type="ARBA" id="ARBA00023235"/>
    </source>
</evidence>
<evidence type="ECO:0000259" key="8">
    <source>
        <dbReference type="Pfam" id="PF01416"/>
    </source>
</evidence>
<keyword evidence="10" id="KW-1185">Reference proteome</keyword>
<keyword evidence="2 4" id="KW-0819">tRNA processing</keyword>
<organism evidence="9 10">
    <name type="scientific">Solimonas marina</name>
    <dbReference type="NCBI Taxonomy" id="2714601"/>
    <lineage>
        <taxon>Bacteria</taxon>
        <taxon>Pseudomonadati</taxon>
        <taxon>Pseudomonadota</taxon>
        <taxon>Gammaproteobacteria</taxon>
        <taxon>Nevskiales</taxon>
        <taxon>Nevskiaceae</taxon>
        <taxon>Solimonas</taxon>
    </lineage>
</organism>
<sequence length="261" mass="29331">MARFAAGVEYVGTGYCGWQALGKQKTLQAELERAMSRVADHKLVVTAAGRTDAGVHALQQVIHFDSDAQRDEYAWVLGTNSNVDRQLSLSWVRPVPLEFHARHRAIERSYRYVIHNRRARHALLVDRATWWPRPLDADAMREAAQVLLGEHDFSSFRDSECQAPTPVRELRRLTLRRHGEFVVLDIAGNAFLHHMVRNIVGTLGEVGIGRRPVEWVAEVLAARDRTRAGPTASAAGLYFVGPEYPAEFGLPKPPQPWFPGI</sequence>
<dbReference type="SUPFAM" id="SSF55120">
    <property type="entry name" value="Pseudouridine synthase"/>
    <property type="match status" value="1"/>
</dbReference>
<dbReference type="GO" id="GO:0031119">
    <property type="term" value="P:tRNA pseudouridine synthesis"/>
    <property type="evidence" value="ECO:0007669"/>
    <property type="project" value="UniProtKB-UniRule"/>
</dbReference>
<dbReference type="FunFam" id="3.30.70.580:FF:000001">
    <property type="entry name" value="tRNA pseudouridine synthase A"/>
    <property type="match status" value="1"/>
</dbReference>
<dbReference type="GO" id="GO:0003723">
    <property type="term" value="F:RNA binding"/>
    <property type="evidence" value="ECO:0007669"/>
    <property type="project" value="InterPro"/>
</dbReference>
<feature type="domain" description="Pseudouridine synthase I TruA alpha/beta" evidence="8">
    <location>
        <begin position="143"/>
        <end position="245"/>
    </location>
</feature>
<dbReference type="PANTHER" id="PTHR11142">
    <property type="entry name" value="PSEUDOURIDYLATE SYNTHASE"/>
    <property type="match status" value="1"/>
</dbReference>
<dbReference type="EC" id="5.4.99.12" evidence="4"/>
<dbReference type="InterPro" id="IPR001406">
    <property type="entry name" value="PsdUridine_synth_TruA"/>
</dbReference>
<comment type="caution">
    <text evidence="4">Lacks conserved residue(s) required for the propagation of feature annotation.</text>
</comment>
<dbReference type="Gene3D" id="3.30.70.660">
    <property type="entry name" value="Pseudouridine synthase I, catalytic domain, C-terminal subdomain"/>
    <property type="match status" value="1"/>
</dbReference>
<dbReference type="InterPro" id="IPR020103">
    <property type="entry name" value="PsdUridine_synth_cat_dom_sf"/>
</dbReference>
<dbReference type="HAMAP" id="MF_00171">
    <property type="entry name" value="TruA"/>
    <property type="match status" value="1"/>
</dbReference>
<evidence type="ECO:0000256" key="5">
    <source>
        <dbReference type="PIRSR" id="PIRSR001430-1"/>
    </source>
</evidence>
<feature type="active site" description="Nucleophile" evidence="4 5">
    <location>
        <position position="52"/>
    </location>
</feature>
<evidence type="ECO:0000313" key="10">
    <source>
        <dbReference type="Proteomes" id="UP000653472"/>
    </source>
</evidence>
<dbReference type="InterPro" id="IPR020097">
    <property type="entry name" value="PsdUridine_synth_TruA_a/b_dom"/>
</dbReference>
<dbReference type="AlphaFoldDB" id="A0A969WCA0"/>
<comment type="catalytic activity">
    <reaction evidence="4 7">
        <text>uridine(38/39/40) in tRNA = pseudouridine(38/39/40) in tRNA</text>
        <dbReference type="Rhea" id="RHEA:22376"/>
        <dbReference type="Rhea" id="RHEA-COMP:10085"/>
        <dbReference type="Rhea" id="RHEA-COMP:10087"/>
        <dbReference type="ChEBI" id="CHEBI:65314"/>
        <dbReference type="ChEBI" id="CHEBI:65315"/>
        <dbReference type="EC" id="5.4.99.12"/>
    </reaction>
</comment>
<evidence type="ECO:0000313" key="9">
    <source>
        <dbReference type="EMBL" id="NKF24297.1"/>
    </source>
</evidence>
<comment type="similarity">
    <text evidence="1 4 7">Belongs to the tRNA pseudouridine synthase TruA family.</text>
</comment>
<dbReference type="PANTHER" id="PTHR11142:SF0">
    <property type="entry name" value="TRNA PSEUDOURIDINE SYNTHASE-LIKE 1"/>
    <property type="match status" value="1"/>
</dbReference>
<evidence type="ECO:0000256" key="4">
    <source>
        <dbReference type="HAMAP-Rule" id="MF_00171"/>
    </source>
</evidence>
<dbReference type="Gene3D" id="3.30.70.580">
    <property type="entry name" value="Pseudouridine synthase I, catalytic domain, N-terminal subdomain"/>
    <property type="match status" value="1"/>
</dbReference>
<comment type="subunit">
    <text evidence="4">Homodimer.</text>
</comment>
<dbReference type="PIRSF" id="PIRSF001430">
    <property type="entry name" value="tRNA_psdUrid_synth"/>
    <property type="match status" value="1"/>
</dbReference>
<evidence type="ECO:0000256" key="6">
    <source>
        <dbReference type="PIRSR" id="PIRSR001430-2"/>
    </source>
</evidence>
<dbReference type="EMBL" id="JAAVXB010000013">
    <property type="protein sequence ID" value="NKF24297.1"/>
    <property type="molecule type" value="Genomic_DNA"/>
</dbReference>
<evidence type="ECO:0000256" key="1">
    <source>
        <dbReference type="ARBA" id="ARBA00009375"/>
    </source>
</evidence>
<dbReference type="InterPro" id="IPR020094">
    <property type="entry name" value="TruA/RsuA/RluB/E/F_N"/>
</dbReference>
<accession>A0A969WCA0</accession>
<protein>
    <recommendedName>
        <fullName evidence="4">tRNA pseudouridine synthase A</fullName>
        <ecNumber evidence="4">5.4.99.12</ecNumber>
    </recommendedName>
    <alternativeName>
        <fullName evidence="4">tRNA pseudouridine(38-40) synthase</fullName>
    </alternativeName>
    <alternativeName>
        <fullName evidence="4">tRNA pseudouridylate synthase I</fullName>
    </alternativeName>
    <alternativeName>
        <fullName evidence="4">tRNA-uridine isomerase I</fullName>
    </alternativeName>
</protein>
<gene>
    <name evidence="4 9" type="primary">truA</name>
    <name evidence="9" type="ORF">G7Y82_18445</name>
</gene>
<keyword evidence="3 4" id="KW-0413">Isomerase</keyword>